<protein>
    <submittedName>
        <fullName evidence="2">3',5'-cyclic-nucleotide phosphodiesterase</fullName>
    </submittedName>
</protein>
<dbReference type="AlphaFoldDB" id="A0A3A3FYK2"/>
<dbReference type="InterPro" id="IPR036866">
    <property type="entry name" value="RibonucZ/Hydroxyglut_hydro"/>
</dbReference>
<gene>
    <name evidence="2" type="ORF">D3878_06145</name>
</gene>
<dbReference type="GO" id="GO:0047555">
    <property type="term" value="F:3',5'-cyclic-GMP phosphodiesterase activity"/>
    <property type="evidence" value="ECO:0007669"/>
    <property type="project" value="TreeGrafter"/>
</dbReference>
<dbReference type="Gene3D" id="3.60.15.10">
    <property type="entry name" value="Ribonuclease Z/Hydroxyacylglutathione hydrolase-like"/>
    <property type="match status" value="1"/>
</dbReference>
<dbReference type="OrthoDB" id="9803916at2"/>
<organism evidence="2 3">
    <name type="scientific">Noviherbaspirillum sedimenti</name>
    <dbReference type="NCBI Taxonomy" id="2320865"/>
    <lineage>
        <taxon>Bacteria</taxon>
        <taxon>Pseudomonadati</taxon>
        <taxon>Pseudomonadota</taxon>
        <taxon>Betaproteobacteria</taxon>
        <taxon>Burkholderiales</taxon>
        <taxon>Oxalobacteraceae</taxon>
        <taxon>Noviherbaspirillum</taxon>
    </lineage>
</organism>
<dbReference type="GO" id="GO:1902660">
    <property type="term" value="P:negative regulation of glucose mediated signaling pathway"/>
    <property type="evidence" value="ECO:0007669"/>
    <property type="project" value="TreeGrafter"/>
</dbReference>
<evidence type="ECO:0000259" key="1">
    <source>
        <dbReference type="SMART" id="SM00849"/>
    </source>
</evidence>
<sequence length="254" mass="28000">MKMRVLGCAGGIGGRERLTTSLMVDCDILLDAGTGVASLSLDELAQIRHVFITHSHLDHVAGLALLVDAAQVNKAGGITVYATQKVIDALKKHLFNWVLWPDFSTIPNENAPVMRWQAIEHDVTLALDGRLITPFAVNHTVGSSAYWMRAASGGFLFTGDMGSTPALWEKLAAEPLLRQVIVDCSFTNADRALAEMSLHFCPHTLSEEIRAVPQSIEFLIYHLKPGQEELIMRELMQEGGRPFRAVRCGDVFEY</sequence>
<dbReference type="EMBL" id="QYUQ01000002">
    <property type="protein sequence ID" value="RJG01217.1"/>
    <property type="molecule type" value="Genomic_DNA"/>
</dbReference>
<name>A0A3A3FYK2_9BURK</name>
<dbReference type="InterPro" id="IPR001279">
    <property type="entry name" value="Metallo-B-lactamas"/>
</dbReference>
<dbReference type="GO" id="GO:0006198">
    <property type="term" value="P:cAMP catabolic process"/>
    <property type="evidence" value="ECO:0007669"/>
    <property type="project" value="InterPro"/>
</dbReference>
<evidence type="ECO:0000313" key="3">
    <source>
        <dbReference type="Proteomes" id="UP000266327"/>
    </source>
</evidence>
<dbReference type="GO" id="GO:0004115">
    <property type="term" value="F:3',5'-cyclic-AMP phosphodiesterase activity"/>
    <property type="evidence" value="ECO:0007669"/>
    <property type="project" value="InterPro"/>
</dbReference>
<dbReference type="RefSeq" id="WP_119784667.1">
    <property type="nucleotide sequence ID" value="NZ_QYUQ01000002.1"/>
</dbReference>
<dbReference type="PANTHER" id="PTHR28283">
    <property type="entry name" value="3',5'-CYCLIC-NUCLEOTIDE PHOSPHODIESTERASE 1"/>
    <property type="match status" value="1"/>
</dbReference>
<proteinExistence type="predicted"/>
<keyword evidence="3" id="KW-1185">Reference proteome</keyword>
<dbReference type="InterPro" id="IPR000396">
    <property type="entry name" value="Pdiesterase2"/>
</dbReference>
<dbReference type="PRINTS" id="PR00388">
    <property type="entry name" value="PDIESTERASE2"/>
</dbReference>
<dbReference type="SMART" id="SM00849">
    <property type="entry name" value="Lactamase_B"/>
    <property type="match status" value="1"/>
</dbReference>
<dbReference type="Proteomes" id="UP000266327">
    <property type="component" value="Unassembled WGS sequence"/>
</dbReference>
<dbReference type="PANTHER" id="PTHR28283:SF1">
    <property type="entry name" value="3',5'-CYCLIC-NUCLEOTIDE PHOSPHODIESTERASE 1"/>
    <property type="match status" value="1"/>
</dbReference>
<dbReference type="SUPFAM" id="SSF56281">
    <property type="entry name" value="Metallo-hydrolase/oxidoreductase"/>
    <property type="match status" value="1"/>
</dbReference>
<comment type="caution">
    <text evidence="2">The sequence shown here is derived from an EMBL/GenBank/DDBJ whole genome shotgun (WGS) entry which is preliminary data.</text>
</comment>
<accession>A0A3A3FYK2</accession>
<dbReference type="Pfam" id="PF12706">
    <property type="entry name" value="Lactamase_B_2"/>
    <property type="match status" value="1"/>
</dbReference>
<dbReference type="CDD" id="cd07735">
    <property type="entry name" value="class_II_PDE_MBL-fold"/>
    <property type="match status" value="1"/>
</dbReference>
<reference evidence="3" key="1">
    <citation type="submission" date="2018-09" db="EMBL/GenBank/DDBJ databases">
        <authorList>
            <person name="Zhu H."/>
        </authorList>
    </citation>
    <scope>NUCLEOTIDE SEQUENCE [LARGE SCALE GENOMIC DNA]</scope>
    <source>
        <strain evidence="3">K1S02-23</strain>
    </source>
</reference>
<evidence type="ECO:0000313" key="2">
    <source>
        <dbReference type="EMBL" id="RJG01217.1"/>
    </source>
</evidence>
<feature type="domain" description="Metallo-beta-lactamase" evidence="1">
    <location>
        <begin position="18"/>
        <end position="215"/>
    </location>
</feature>